<name>A0ACC3MLF9_9PEZI</name>
<keyword evidence="2" id="KW-1185">Reference proteome</keyword>
<reference evidence="1" key="1">
    <citation type="submission" date="2023-07" db="EMBL/GenBank/DDBJ databases">
        <title>Black Yeasts Isolated from many extreme environments.</title>
        <authorList>
            <person name="Coleine C."/>
            <person name="Stajich J.E."/>
            <person name="Selbmann L."/>
        </authorList>
    </citation>
    <scope>NUCLEOTIDE SEQUENCE</scope>
    <source>
        <strain evidence="1">CCFEE 5714</strain>
    </source>
</reference>
<dbReference type="Proteomes" id="UP001281147">
    <property type="component" value="Unassembled WGS sequence"/>
</dbReference>
<sequence length="621" mass="70826">MLSLRRYAVYLGLAICFLLGTLNYFREPLLFRAPFKQQRPLQQPAVDNDQPTAISTDFSDPNFRWDQVPVRYPVKDLAALPTQAPKRLPKVQHDFKPETEQQSSTRKTRLNAVKGTFTRCWSSYRKLAWLKDELAPLSGGFRDGFGGWAANLVDNLDNLWIMGMREEFEEAVQAVEKIDLTQCTLEQINVFETTIRHLGGLLSAYDLSGDERLLMKAKEVGSMLIVAFDTPNRMPITRWLWKQALEGPQVADDTVLVAEIGSLSMEFTRLSMLTGDPKWYDAVERIVKILDKQQGKTLLPGMFPVTVNAKTADFTHDTMFTLSAMSDSLYEYFPKMHALLGGVDPRYKKLYDGSTATAIEYNLWRPMTPDNADILISGEVRSHGNFVPPTLDPQGQHLVCFAGGMFALGGQLFNIPAHVEIGKKLVDGCIWTYKNMPLGIMPEVFRMLPCESRLECAWNETAWKAAVKAEQHALTEDDTEDVDAIIATQRLPKGFTNLQDRRYILRPEAIESVFLLYRMTGEQYLQEAAWEMFTAITNATETLLANAALSDVSFSPEQMRVEERVVQMDSMESFWMAETLKYFYLVFSEQEVVSLDEWVFNTEAHPFRRRTPEEKYAWVHG</sequence>
<accession>A0ACC3MLF9</accession>
<organism evidence="1 2">
    <name type="scientific">Vermiconidia calcicola</name>
    <dbReference type="NCBI Taxonomy" id="1690605"/>
    <lineage>
        <taxon>Eukaryota</taxon>
        <taxon>Fungi</taxon>
        <taxon>Dikarya</taxon>
        <taxon>Ascomycota</taxon>
        <taxon>Pezizomycotina</taxon>
        <taxon>Dothideomycetes</taxon>
        <taxon>Dothideomycetidae</taxon>
        <taxon>Mycosphaerellales</taxon>
        <taxon>Extremaceae</taxon>
        <taxon>Vermiconidia</taxon>
    </lineage>
</organism>
<dbReference type="EMBL" id="JAUTXU010000211">
    <property type="protein sequence ID" value="KAK3698406.1"/>
    <property type="molecule type" value="Genomic_DNA"/>
</dbReference>
<protein>
    <submittedName>
        <fullName evidence="1">Uncharacterized protein</fullName>
    </submittedName>
</protein>
<proteinExistence type="predicted"/>
<gene>
    <name evidence="1" type="ORF">LTR37_016976</name>
</gene>
<evidence type="ECO:0000313" key="2">
    <source>
        <dbReference type="Proteomes" id="UP001281147"/>
    </source>
</evidence>
<comment type="caution">
    <text evidence="1">The sequence shown here is derived from an EMBL/GenBank/DDBJ whole genome shotgun (WGS) entry which is preliminary data.</text>
</comment>
<evidence type="ECO:0000313" key="1">
    <source>
        <dbReference type="EMBL" id="KAK3698406.1"/>
    </source>
</evidence>